<dbReference type="GO" id="GO:0005737">
    <property type="term" value="C:cytoplasm"/>
    <property type="evidence" value="ECO:0007669"/>
    <property type="project" value="TreeGrafter"/>
</dbReference>
<dbReference type="PRINTS" id="PR00114">
    <property type="entry name" value="STPHPHTASE"/>
</dbReference>
<keyword evidence="4" id="KW-1185">Reference proteome</keyword>
<dbReference type="SUPFAM" id="SSF56300">
    <property type="entry name" value="Metallo-dependent phosphatases"/>
    <property type="match status" value="1"/>
</dbReference>
<dbReference type="GO" id="GO:0004722">
    <property type="term" value="F:protein serine/threonine phosphatase activity"/>
    <property type="evidence" value="ECO:0007669"/>
    <property type="project" value="UniProtKB-EC"/>
</dbReference>
<feature type="domain" description="Serine/threonine specific protein phosphatases" evidence="2">
    <location>
        <begin position="87"/>
        <end position="92"/>
    </location>
</feature>
<dbReference type="InterPro" id="IPR006186">
    <property type="entry name" value="Ser/Thr-sp_prot-phosphatase"/>
</dbReference>
<gene>
    <name evidence="3" type="ORF">HPLM_LOCUS21431</name>
</gene>
<keyword evidence="1" id="KW-0378">Hydrolase</keyword>
<dbReference type="InterPro" id="IPR050341">
    <property type="entry name" value="PP1_catalytic_subunit"/>
</dbReference>
<organism evidence="5">
    <name type="scientific">Haemonchus placei</name>
    <name type="common">Barber's pole worm</name>
    <dbReference type="NCBI Taxonomy" id="6290"/>
    <lineage>
        <taxon>Eukaryota</taxon>
        <taxon>Metazoa</taxon>
        <taxon>Ecdysozoa</taxon>
        <taxon>Nematoda</taxon>
        <taxon>Chromadorea</taxon>
        <taxon>Rhabditida</taxon>
        <taxon>Rhabditina</taxon>
        <taxon>Rhabditomorpha</taxon>
        <taxon>Strongyloidea</taxon>
        <taxon>Trichostrongylidae</taxon>
        <taxon>Haemonchus</taxon>
    </lineage>
</organism>
<dbReference type="Proteomes" id="UP000268014">
    <property type="component" value="Unassembled WGS sequence"/>
</dbReference>
<proteinExistence type="inferred from homology"/>
<dbReference type="GO" id="GO:0005634">
    <property type="term" value="C:nucleus"/>
    <property type="evidence" value="ECO:0007669"/>
    <property type="project" value="TreeGrafter"/>
</dbReference>
<dbReference type="Pfam" id="PF00149">
    <property type="entry name" value="Metallophos"/>
    <property type="match status" value="1"/>
</dbReference>
<protein>
    <recommendedName>
        <fullName evidence="1">Serine/threonine-protein phosphatase</fullName>
        <ecNumber evidence="1">3.1.3.16</ecNumber>
    </recommendedName>
</protein>
<evidence type="ECO:0000259" key="2">
    <source>
        <dbReference type="PROSITE" id="PS00125"/>
    </source>
</evidence>
<sequence>MSDLIVMAKELFKSQPMMLECTPPLIICGDIHGQFSDLIRIFNMMGWPPKVNYLFLGDYVDRGRWSLETILLLFALKLKFPENFLLLRGNHETPIVNRIYGFYEDLIRRFGTPRLYNTFQVKVTILGSGLSFAFEERLSRRDKRDHANFCRRESRDWLSLLERIWEPQAAQTVLGSSSGSGEDKQNRTATEMILIYQNRRWCAYMAKFFHTKKG</sequence>
<evidence type="ECO:0000313" key="4">
    <source>
        <dbReference type="Proteomes" id="UP000268014"/>
    </source>
</evidence>
<dbReference type="WBParaSite" id="HPLM_0002144201-mRNA-1">
    <property type="protein sequence ID" value="HPLM_0002144201-mRNA-1"/>
    <property type="gene ID" value="HPLM_0002144201"/>
</dbReference>
<dbReference type="Gene3D" id="3.60.21.10">
    <property type="match status" value="1"/>
</dbReference>
<reference evidence="5" key="1">
    <citation type="submission" date="2017-02" db="UniProtKB">
        <authorList>
            <consortium name="WormBaseParasite"/>
        </authorList>
    </citation>
    <scope>IDENTIFICATION</scope>
</reference>
<evidence type="ECO:0000313" key="5">
    <source>
        <dbReference type="WBParaSite" id="HPLM_0002144201-mRNA-1"/>
    </source>
</evidence>
<evidence type="ECO:0000256" key="1">
    <source>
        <dbReference type="RuleBase" id="RU004273"/>
    </source>
</evidence>
<dbReference type="STRING" id="6290.A0A0N4XAP7"/>
<comment type="catalytic activity">
    <reaction evidence="1">
        <text>O-phospho-L-threonyl-[protein] + H2O = L-threonyl-[protein] + phosphate</text>
        <dbReference type="Rhea" id="RHEA:47004"/>
        <dbReference type="Rhea" id="RHEA-COMP:11060"/>
        <dbReference type="Rhea" id="RHEA-COMP:11605"/>
        <dbReference type="ChEBI" id="CHEBI:15377"/>
        <dbReference type="ChEBI" id="CHEBI:30013"/>
        <dbReference type="ChEBI" id="CHEBI:43474"/>
        <dbReference type="ChEBI" id="CHEBI:61977"/>
        <dbReference type="EC" id="3.1.3.16"/>
    </reaction>
</comment>
<accession>A0A0N4XAP7</accession>
<evidence type="ECO:0000313" key="3">
    <source>
        <dbReference type="EMBL" id="VDO89900.1"/>
    </source>
</evidence>
<dbReference type="PANTHER" id="PTHR11668:SF199">
    <property type="entry name" value="SERINE_THREONINE-PROTEIN PHOSPHATASE"/>
    <property type="match status" value="1"/>
</dbReference>
<dbReference type="EC" id="3.1.3.16" evidence="1"/>
<dbReference type="InterPro" id="IPR004843">
    <property type="entry name" value="Calcineurin-like_PHP"/>
</dbReference>
<comment type="similarity">
    <text evidence="1">Belongs to the PPP phosphatase family.</text>
</comment>
<dbReference type="EMBL" id="UZAF01023412">
    <property type="protein sequence ID" value="VDO89900.1"/>
    <property type="molecule type" value="Genomic_DNA"/>
</dbReference>
<reference evidence="3 4" key="2">
    <citation type="submission" date="2018-11" db="EMBL/GenBank/DDBJ databases">
        <authorList>
            <consortium name="Pathogen Informatics"/>
        </authorList>
    </citation>
    <scope>NUCLEOTIDE SEQUENCE [LARGE SCALE GENOMIC DNA]</scope>
    <source>
        <strain evidence="3 4">MHpl1</strain>
    </source>
</reference>
<name>A0A0N4XAP7_HAEPC</name>
<dbReference type="AlphaFoldDB" id="A0A0N4XAP7"/>
<dbReference type="OrthoDB" id="5822878at2759"/>
<dbReference type="PROSITE" id="PS00125">
    <property type="entry name" value="SER_THR_PHOSPHATASE"/>
    <property type="match status" value="1"/>
</dbReference>
<dbReference type="InterPro" id="IPR029052">
    <property type="entry name" value="Metallo-depent_PP-like"/>
</dbReference>
<dbReference type="SMART" id="SM00156">
    <property type="entry name" value="PP2Ac"/>
    <property type="match status" value="1"/>
</dbReference>
<dbReference type="PANTHER" id="PTHR11668">
    <property type="entry name" value="SERINE/THREONINE PROTEIN PHOSPHATASE"/>
    <property type="match status" value="1"/>
</dbReference>